<organism evidence="1 2">
    <name type="scientific">Bionectria ochroleuca</name>
    <name type="common">Gliocladium roseum</name>
    <dbReference type="NCBI Taxonomy" id="29856"/>
    <lineage>
        <taxon>Eukaryota</taxon>
        <taxon>Fungi</taxon>
        <taxon>Dikarya</taxon>
        <taxon>Ascomycota</taxon>
        <taxon>Pezizomycotina</taxon>
        <taxon>Sordariomycetes</taxon>
        <taxon>Hypocreomycetidae</taxon>
        <taxon>Hypocreales</taxon>
        <taxon>Bionectriaceae</taxon>
        <taxon>Clonostachys</taxon>
    </lineage>
</organism>
<dbReference type="Proteomes" id="UP000616885">
    <property type="component" value="Unassembled WGS sequence"/>
</dbReference>
<accession>A0A8H7MYY7</accession>
<comment type="caution">
    <text evidence="1">The sequence shown here is derived from an EMBL/GenBank/DDBJ whole genome shotgun (WGS) entry which is preliminary data.</text>
</comment>
<sequence>MDDLMNLELLSLVSKVTSELQNHVGISDKTLAEFLISQRIESDTPDVFRKKLDGLGADFLPVWWTV</sequence>
<evidence type="ECO:0000313" key="1">
    <source>
        <dbReference type="EMBL" id="KAF9745915.1"/>
    </source>
</evidence>
<evidence type="ECO:0000313" key="2">
    <source>
        <dbReference type="Proteomes" id="UP000616885"/>
    </source>
</evidence>
<dbReference type="AlphaFoldDB" id="A0A8H7MYY7"/>
<dbReference type="EMBL" id="JADCTT010000012">
    <property type="protein sequence ID" value="KAF9745915.1"/>
    <property type="molecule type" value="Genomic_DNA"/>
</dbReference>
<proteinExistence type="predicted"/>
<protein>
    <submittedName>
        <fullName evidence="1">Uncharacterized protein</fullName>
    </submittedName>
</protein>
<reference evidence="1" key="1">
    <citation type="submission" date="2020-10" db="EMBL/GenBank/DDBJ databases">
        <title>High-Quality Genome Resource of Clonostachys rosea strain S41 by Oxford Nanopore Long-Read Sequencing.</title>
        <authorList>
            <person name="Wang H."/>
        </authorList>
    </citation>
    <scope>NUCLEOTIDE SEQUENCE</scope>
    <source>
        <strain evidence="1">S41</strain>
    </source>
</reference>
<gene>
    <name evidence="1" type="ORF">IM811_004216</name>
</gene>
<name>A0A8H7MYY7_BIOOC</name>